<dbReference type="InterPro" id="IPR006059">
    <property type="entry name" value="SBP"/>
</dbReference>
<keyword evidence="1" id="KW-1003">Cell membrane</keyword>
<evidence type="ECO:0000256" key="4">
    <source>
        <dbReference type="ARBA" id="ARBA00023139"/>
    </source>
</evidence>
<dbReference type="CDD" id="cd13580">
    <property type="entry name" value="PBP2_AlgQ_like_1"/>
    <property type="match status" value="1"/>
</dbReference>
<dbReference type="PANTHER" id="PTHR43649">
    <property type="entry name" value="ARABINOSE-BINDING PROTEIN-RELATED"/>
    <property type="match status" value="1"/>
</dbReference>
<accession>A0ABV6JJ56</accession>
<evidence type="ECO:0000256" key="6">
    <source>
        <dbReference type="SAM" id="MobiDB-lite"/>
    </source>
</evidence>
<dbReference type="RefSeq" id="WP_204817450.1">
    <property type="nucleotide sequence ID" value="NZ_JANHOF010000002.1"/>
</dbReference>
<dbReference type="Proteomes" id="UP001589818">
    <property type="component" value="Unassembled WGS sequence"/>
</dbReference>
<evidence type="ECO:0000313" key="8">
    <source>
        <dbReference type="EMBL" id="MFC0395937.1"/>
    </source>
</evidence>
<evidence type="ECO:0000256" key="1">
    <source>
        <dbReference type="ARBA" id="ARBA00022475"/>
    </source>
</evidence>
<keyword evidence="4" id="KW-0564">Palmitate</keyword>
<feature type="compositionally biased region" description="Polar residues" evidence="6">
    <location>
        <begin position="64"/>
        <end position="73"/>
    </location>
</feature>
<dbReference type="EMBL" id="JBHLVF010000047">
    <property type="protein sequence ID" value="MFC0395937.1"/>
    <property type="molecule type" value="Genomic_DNA"/>
</dbReference>
<keyword evidence="9" id="KW-1185">Reference proteome</keyword>
<sequence>MKRSNLLSIRRLSAVLFVITLAAATLLGACSNGTGNAPGNAPGNTQGDPGNDKPGNMTKDPDTGNGNQEEPTPISIMTTFYGAEPPGPDNVIVKEIEKRTGTKLNITWVSPNSYNEKVNVTLASGDMPDLSLISDNFASNVRTMAAQGAFWELESYIKEYPNLSAYPKEAWDNTRYQDGKIYAIPRVRGLDAGMVSVRKDWLDKLKLPVPKTTDDLYNVMKAFTNDDPDGNGNKDTVGLVGSIGSDGLNLGSFTHIVNIFQNASDGWKIDENGKLINMVTDKSTKDALAWLSKAYREGLIHADFATLKNTQAREAIMTGKAGIAFEAVSAAWVLTEGIRTTNPSGDMLPLDSLTGPSGTPYIGKGSGYSGVFVIPKTVPEEKMKKILSFLDYGASAEGYELGAYGFKDVHFTKDGDFYVQTEQAKKDIVSTSAIGQIFTRYDQYAYAKAPNVPADYYNRSKGIIDEIGKVSVSNPSNGLYSDTWAKYRNDFLKKTTDLQVKIMLGTEPLEKWDAFVAELLSDANWNKSLEELNDAYNKKMGK</sequence>
<keyword evidence="5" id="KW-0449">Lipoprotein</keyword>
<dbReference type="Pfam" id="PF13416">
    <property type="entry name" value="SBP_bac_8"/>
    <property type="match status" value="1"/>
</dbReference>
<dbReference type="SUPFAM" id="SSF53850">
    <property type="entry name" value="Periplasmic binding protein-like II"/>
    <property type="match status" value="1"/>
</dbReference>
<keyword evidence="2 7" id="KW-0732">Signal</keyword>
<dbReference type="PANTHER" id="PTHR43649:SF33">
    <property type="entry name" value="POLYGALACTURONAN_RHAMNOGALACTURONAN-BINDING PROTEIN YTCQ"/>
    <property type="match status" value="1"/>
</dbReference>
<feature type="compositionally biased region" description="Low complexity" evidence="6">
    <location>
        <begin position="36"/>
        <end position="45"/>
    </location>
</feature>
<feature type="signal peptide" evidence="7">
    <location>
        <begin position="1"/>
        <end position="22"/>
    </location>
</feature>
<proteinExistence type="predicted"/>
<comment type="caution">
    <text evidence="8">The sequence shown here is derived from an EMBL/GenBank/DDBJ whole genome shotgun (WGS) entry which is preliminary data.</text>
</comment>
<protein>
    <submittedName>
        <fullName evidence="8">Extracellular solute-binding protein</fullName>
    </submittedName>
</protein>
<organism evidence="8 9">
    <name type="scientific">Paenibacillus mendelii</name>
    <dbReference type="NCBI Taxonomy" id="206163"/>
    <lineage>
        <taxon>Bacteria</taxon>
        <taxon>Bacillati</taxon>
        <taxon>Bacillota</taxon>
        <taxon>Bacilli</taxon>
        <taxon>Bacillales</taxon>
        <taxon>Paenibacillaceae</taxon>
        <taxon>Paenibacillus</taxon>
    </lineage>
</organism>
<keyword evidence="3" id="KW-0472">Membrane</keyword>
<evidence type="ECO:0000256" key="5">
    <source>
        <dbReference type="ARBA" id="ARBA00023288"/>
    </source>
</evidence>
<evidence type="ECO:0000256" key="7">
    <source>
        <dbReference type="SAM" id="SignalP"/>
    </source>
</evidence>
<evidence type="ECO:0000256" key="3">
    <source>
        <dbReference type="ARBA" id="ARBA00023136"/>
    </source>
</evidence>
<feature type="chain" id="PRO_5046123107" evidence="7">
    <location>
        <begin position="23"/>
        <end position="542"/>
    </location>
</feature>
<evidence type="ECO:0000256" key="2">
    <source>
        <dbReference type="ARBA" id="ARBA00022729"/>
    </source>
</evidence>
<gene>
    <name evidence="8" type="ORF">ACFFJ8_31775</name>
</gene>
<name>A0ABV6JJ56_9BACL</name>
<dbReference type="Gene3D" id="3.40.190.10">
    <property type="entry name" value="Periplasmic binding protein-like II"/>
    <property type="match status" value="2"/>
</dbReference>
<evidence type="ECO:0000313" key="9">
    <source>
        <dbReference type="Proteomes" id="UP001589818"/>
    </source>
</evidence>
<dbReference type="InterPro" id="IPR050490">
    <property type="entry name" value="Bact_solute-bd_prot1"/>
</dbReference>
<dbReference type="PROSITE" id="PS51257">
    <property type="entry name" value="PROKAR_LIPOPROTEIN"/>
    <property type="match status" value="1"/>
</dbReference>
<reference evidence="8 9" key="1">
    <citation type="submission" date="2024-09" db="EMBL/GenBank/DDBJ databases">
        <authorList>
            <person name="Sun Q."/>
            <person name="Mori K."/>
        </authorList>
    </citation>
    <scope>NUCLEOTIDE SEQUENCE [LARGE SCALE GENOMIC DNA]</scope>
    <source>
        <strain evidence="8 9">CCM 4839</strain>
    </source>
</reference>
<feature type="region of interest" description="Disordered" evidence="6">
    <location>
        <begin position="36"/>
        <end position="73"/>
    </location>
</feature>